<dbReference type="Gene3D" id="1.10.260.40">
    <property type="entry name" value="lambda repressor-like DNA-binding domains"/>
    <property type="match status" value="1"/>
</dbReference>
<evidence type="ECO:0000256" key="1">
    <source>
        <dbReference type="ARBA" id="ARBA00023125"/>
    </source>
</evidence>
<organism evidence="3 4">
    <name type="scientific">Nesterenkonia aerolata</name>
    <dbReference type="NCBI Taxonomy" id="3074079"/>
    <lineage>
        <taxon>Bacteria</taxon>
        <taxon>Bacillati</taxon>
        <taxon>Actinomycetota</taxon>
        <taxon>Actinomycetes</taxon>
        <taxon>Micrococcales</taxon>
        <taxon>Micrococcaceae</taxon>
        <taxon>Nesterenkonia</taxon>
    </lineage>
</organism>
<accession>A0ABU2DRT4</accession>
<keyword evidence="4" id="KW-1185">Reference proteome</keyword>
<dbReference type="SMART" id="SM00530">
    <property type="entry name" value="HTH_XRE"/>
    <property type="match status" value="1"/>
</dbReference>
<dbReference type="SUPFAM" id="SSF47413">
    <property type="entry name" value="lambda repressor-like DNA-binding domains"/>
    <property type="match status" value="1"/>
</dbReference>
<protein>
    <submittedName>
        <fullName evidence="3">Helix-turn-helix transcriptional regulator</fullName>
    </submittedName>
</protein>
<dbReference type="PANTHER" id="PTHR46797">
    <property type="entry name" value="HTH-TYPE TRANSCRIPTIONAL REGULATOR"/>
    <property type="match status" value="1"/>
</dbReference>
<evidence type="ECO:0000313" key="4">
    <source>
        <dbReference type="Proteomes" id="UP001251870"/>
    </source>
</evidence>
<feature type="domain" description="HTH cro/C1-type" evidence="2">
    <location>
        <begin position="14"/>
        <end position="78"/>
    </location>
</feature>
<dbReference type="Proteomes" id="UP001251870">
    <property type="component" value="Unassembled WGS sequence"/>
</dbReference>
<name>A0ABU2DRT4_9MICC</name>
<dbReference type="PANTHER" id="PTHR46797:SF1">
    <property type="entry name" value="METHYLPHOSPHONATE SYNTHASE"/>
    <property type="match status" value="1"/>
</dbReference>
<keyword evidence="1" id="KW-0238">DNA-binding</keyword>
<dbReference type="RefSeq" id="WP_310548217.1">
    <property type="nucleotide sequence ID" value="NZ_JAVKGR010000006.1"/>
</dbReference>
<dbReference type="PROSITE" id="PS50943">
    <property type="entry name" value="HTH_CROC1"/>
    <property type="match status" value="1"/>
</dbReference>
<gene>
    <name evidence="3" type="ORF">RIL96_06555</name>
</gene>
<proteinExistence type="predicted"/>
<dbReference type="EMBL" id="JAVKGR010000006">
    <property type="protein sequence ID" value="MDR8019224.1"/>
    <property type="molecule type" value="Genomic_DNA"/>
</dbReference>
<dbReference type="InterPro" id="IPR050807">
    <property type="entry name" value="TransReg_Diox_bact_type"/>
</dbReference>
<dbReference type="InterPro" id="IPR001387">
    <property type="entry name" value="Cro/C1-type_HTH"/>
</dbReference>
<reference evidence="3 4" key="1">
    <citation type="submission" date="2023-09" db="EMBL/GenBank/DDBJ databases">
        <title>Description of three actinobacteria isolated from air of manufacturing shop in a pharmaceutical factory.</title>
        <authorList>
            <person name="Zhang D.-F."/>
        </authorList>
    </citation>
    <scope>NUCLEOTIDE SEQUENCE [LARGE SCALE GENOMIC DNA]</scope>
    <source>
        <strain evidence="3 4">LY-0111</strain>
    </source>
</reference>
<dbReference type="CDD" id="cd00093">
    <property type="entry name" value="HTH_XRE"/>
    <property type="match status" value="1"/>
</dbReference>
<comment type="caution">
    <text evidence="3">The sequence shown here is derived from an EMBL/GenBank/DDBJ whole genome shotgun (WGS) entry which is preliminary data.</text>
</comment>
<evidence type="ECO:0000259" key="2">
    <source>
        <dbReference type="PROSITE" id="PS50943"/>
    </source>
</evidence>
<sequence>MWTRDQAVRLGKVVTRLRLDRNLTQEKLAHAAGMTKNQVQLIEAGRASGRKGEAGAANPRLSTLAGLAEALGVTVSELLAEAGL</sequence>
<evidence type="ECO:0000313" key="3">
    <source>
        <dbReference type="EMBL" id="MDR8019224.1"/>
    </source>
</evidence>
<dbReference type="InterPro" id="IPR010982">
    <property type="entry name" value="Lambda_DNA-bd_dom_sf"/>
</dbReference>
<dbReference type="Pfam" id="PF13560">
    <property type="entry name" value="HTH_31"/>
    <property type="match status" value="1"/>
</dbReference>